<sequence length="525" mass="59471">MSSKIHIVDLFAGPGGLGEGFSSFEDAEGRRPFKLVASVEKEASAHRTLTLRAFFRQFEKGEVPKAYYDYVKAGDPKLRKELFDAFKSQSEAAIEETLGTPRALGSEDHYAIFDRIKAVKQQHRGPWVVIGGPPCQAYSVVGRARNRGVEGYQPENDPRHFLYKEYLKVLREVEPEVFVMENVRGILTAKVHGSRIFDSILRDLRNPAKSLGESFGVEYDIYSLSMPLPYPDALGDRTYQSNTDYLIKAEEFGIPQTRHRVILLGVRKNVLKEGESPRMLSRREPPYFRTSDVIRDLPPLRSGLTKIENTSENWHQNLQQAAKAVQPWLEECGIELPRDFLLNAVKSSLDSQGANYVPDKRGRKVGSSLPTELKNWFFDENLEGCLNHFARSHMPSDIFRYLFASSFAEHKGGASPKSGDYNHPDSIPAHKNWGSGHFVDRFKVQARDRTPSTVTSHIAKDGHYFIHYAPSQCRSLTVREAARIQTFPDNYFFEGNRTQQYVQVGNAVPPLLANQIADVVYDLLK</sequence>
<keyword evidence="2 7" id="KW-0489">Methyltransferase</keyword>
<keyword evidence="10" id="KW-1185">Reference proteome</keyword>
<dbReference type="PROSITE" id="PS51679">
    <property type="entry name" value="SAM_MT_C5"/>
    <property type="match status" value="1"/>
</dbReference>
<evidence type="ECO:0000256" key="8">
    <source>
        <dbReference type="RuleBase" id="RU000416"/>
    </source>
</evidence>
<dbReference type="Gene3D" id="3.90.120.10">
    <property type="entry name" value="DNA Methylase, subunit A, domain 2"/>
    <property type="match status" value="1"/>
</dbReference>
<feature type="active site" evidence="7">
    <location>
        <position position="135"/>
    </location>
</feature>
<dbReference type="Proteomes" id="UP000016540">
    <property type="component" value="Unassembled WGS sequence"/>
</dbReference>
<dbReference type="GO" id="GO:0009307">
    <property type="term" value="P:DNA restriction-modification system"/>
    <property type="evidence" value="ECO:0007669"/>
    <property type="project" value="UniProtKB-KW"/>
</dbReference>
<evidence type="ECO:0000313" key="9">
    <source>
        <dbReference type="EMBL" id="EON93164.1"/>
    </source>
</evidence>
<dbReference type="SUPFAM" id="SSF53335">
    <property type="entry name" value="S-adenosyl-L-methionine-dependent methyltransferases"/>
    <property type="match status" value="1"/>
</dbReference>
<gene>
    <name evidence="9" type="ORF">MARLIPOL_03990</name>
</gene>
<comment type="caution">
    <text evidence="9">The sequence shown here is derived from an EMBL/GenBank/DDBJ whole genome shotgun (WGS) entry which is preliminary data.</text>
</comment>
<keyword evidence="3 7" id="KW-0808">Transferase</keyword>
<dbReference type="NCBIfam" id="TIGR00675">
    <property type="entry name" value="dcm"/>
    <property type="match status" value="1"/>
</dbReference>
<name>R8B3S3_9GAMM</name>
<dbReference type="EMBL" id="ASAD01000007">
    <property type="protein sequence ID" value="EON93164.1"/>
    <property type="molecule type" value="Genomic_DNA"/>
</dbReference>
<dbReference type="Pfam" id="PF00145">
    <property type="entry name" value="DNA_methylase"/>
    <property type="match status" value="2"/>
</dbReference>
<evidence type="ECO:0000256" key="6">
    <source>
        <dbReference type="ARBA" id="ARBA00047422"/>
    </source>
</evidence>
<dbReference type="InterPro" id="IPR050390">
    <property type="entry name" value="C5-Methyltransferase"/>
</dbReference>
<dbReference type="GO" id="GO:0003677">
    <property type="term" value="F:DNA binding"/>
    <property type="evidence" value="ECO:0007669"/>
    <property type="project" value="TreeGrafter"/>
</dbReference>
<comment type="catalytic activity">
    <reaction evidence="6">
        <text>a 2'-deoxycytidine in DNA + S-adenosyl-L-methionine = a 5-methyl-2'-deoxycytidine in DNA + S-adenosyl-L-homocysteine + H(+)</text>
        <dbReference type="Rhea" id="RHEA:13681"/>
        <dbReference type="Rhea" id="RHEA-COMP:11369"/>
        <dbReference type="Rhea" id="RHEA-COMP:11370"/>
        <dbReference type="ChEBI" id="CHEBI:15378"/>
        <dbReference type="ChEBI" id="CHEBI:57856"/>
        <dbReference type="ChEBI" id="CHEBI:59789"/>
        <dbReference type="ChEBI" id="CHEBI:85452"/>
        <dbReference type="ChEBI" id="CHEBI:85454"/>
        <dbReference type="EC" id="2.1.1.37"/>
    </reaction>
</comment>
<dbReference type="PANTHER" id="PTHR10629">
    <property type="entry name" value="CYTOSINE-SPECIFIC METHYLTRANSFERASE"/>
    <property type="match status" value="1"/>
</dbReference>
<accession>R8B3S3</accession>
<dbReference type="PATRIC" id="fig|1318628.3.peg.793"/>
<dbReference type="Gene3D" id="3.40.50.150">
    <property type="entry name" value="Vaccinia Virus protein VP39"/>
    <property type="match status" value="1"/>
</dbReference>
<comment type="similarity">
    <text evidence="7 8">Belongs to the class I-like SAM-binding methyltransferase superfamily. C5-methyltransferase family.</text>
</comment>
<dbReference type="eggNOG" id="COG0270">
    <property type="taxonomic scope" value="Bacteria"/>
</dbReference>
<dbReference type="STRING" id="1318628.MARLIPOL_03990"/>
<dbReference type="PANTHER" id="PTHR10629:SF52">
    <property type="entry name" value="DNA (CYTOSINE-5)-METHYLTRANSFERASE 1"/>
    <property type="match status" value="1"/>
</dbReference>
<evidence type="ECO:0000256" key="1">
    <source>
        <dbReference type="ARBA" id="ARBA00011975"/>
    </source>
</evidence>
<evidence type="ECO:0000256" key="3">
    <source>
        <dbReference type="ARBA" id="ARBA00022679"/>
    </source>
</evidence>
<dbReference type="AlphaFoldDB" id="R8B3S3"/>
<dbReference type="OrthoDB" id="9813719at2"/>
<keyword evidence="5" id="KW-0680">Restriction system</keyword>
<dbReference type="RefSeq" id="WP_012136799.1">
    <property type="nucleotide sequence ID" value="NZ_KE007306.1"/>
</dbReference>
<evidence type="ECO:0000256" key="2">
    <source>
        <dbReference type="ARBA" id="ARBA00022603"/>
    </source>
</evidence>
<dbReference type="HOGENOM" id="CLU_006958_2_4_6"/>
<evidence type="ECO:0000313" key="10">
    <source>
        <dbReference type="Proteomes" id="UP000016540"/>
    </source>
</evidence>
<dbReference type="EC" id="2.1.1.37" evidence="1"/>
<dbReference type="PRINTS" id="PR00105">
    <property type="entry name" value="C5METTRFRASE"/>
</dbReference>
<dbReference type="InterPro" id="IPR001525">
    <property type="entry name" value="C5_MeTfrase"/>
</dbReference>
<evidence type="ECO:0000256" key="4">
    <source>
        <dbReference type="ARBA" id="ARBA00022691"/>
    </source>
</evidence>
<dbReference type="GO" id="GO:0003886">
    <property type="term" value="F:DNA (cytosine-5-)-methyltransferase activity"/>
    <property type="evidence" value="ECO:0007669"/>
    <property type="project" value="UniProtKB-EC"/>
</dbReference>
<dbReference type="GO" id="GO:0044027">
    <property type="term" value="P:negative regulation of gene expression via chromosomal CpG island methylation"/>
    <property type="evidence" value="ECO:0007669"/>
    <property type="project" value="TreeGrafter"/>
</dbReference>
<evidence type="ECO:0000256" key="5">
    <source>
        <dbReference type="ARBA" id="ARBA00022747"/>
    </source>
</evidence>
<dbReference type="InterPro" id="IPR029063">
    <property type="entry name" value="SAM-dependent_MTases_sf"/>
</dbReference>
<dbReference type="REBASE" id="68822">
    <property type="entry name" value="M.MliSM19ORF3990P"/>
</dbReference>
<proteinExistence type="inferred from homology"/>
<protein>
    <recommendedName>
        <fullName evidence="1">DNA (cytosine-5-)-methyltransferase</fullName>
        <ecNumber evidence="1">2.1.1.37</ecNumber>
    </recommendedName>
</protein>
<reference evidence="9 10" key="1">
    <citation type="journal article" date="2013" name="Genome Announc.">
        <title>Draft Genome Sequence of the Moderately Halophilic Bacterium Marinobacter lipolyticus Strain SM19.</title>
        <authorList>
            <person name="Papke R.T."/>
            <person name="de la Haba R.R."/>
            <person name="Infante-Dominguez C."/>
            <person name="Perez D."/>
            <person name="Sanchez-Porro C."/>
            <person name="Lapierre P."/>
            <person name="Ventosa A."/>
        </authorList>
    </citation>
    <scope>NUCLEOTIDE SEQUENCE [LARGE SCALE GENOMIC DNA]</scope>
    <source>
        <strain evidence="9 10">SM19</strain>
    </source>
</reference>
<evidence type="ECO:0000256" key="7">
    <source>
        <dbReference type="PROSITE-ProRule" id="PRU01016"/>
    </source>
</evidence>
<keyword evidence="4 7" id="KW-0949">S-adenosyl-L-methionine</keyword>
<organism evidence="9 10">
    <name type="scientific">Marinobacter lipolyticus SM19</name>
    <dbReference type="NCBI Taxonomy" id="1318628"/>
    <lineage>
        <taxon>Bacteria</taxon>
        <taxon>Pseudomonadati</taxon>
        <taxon>Pseudomonadota</taxon>
        <taxon>Gammaproteobacteria</taxon>
        <taxon>Pseudomonadales</taxon>
        <taxon>Marinobacteraceae</taxon>
        <taxon>Marinobacter</taxon>
    </lineage>
</organism>
<dbReference type="GO" id="GO:0032259">
    <property type="term" value="P:methylation"/>
    <property type="evidence" value="ECO:0007669"/>
    <property type="project" value="UniProtKB-KW"/>
</dbReference>